<organism evidence="2 3">
    <name type="scientific">Chlamydomonas reinhardtii</name>
    <name type="common">Chlamydomonas smithii</name>
    <dbReference type="NCBI Taxonomy" id="3055"/>
    <lineage>
        <taxon>Eukaryota</taxon>
        <taxon>Viridiplantae</taxon>
        <taxon>Chlorophyta</taxon>
        <taxon>core chlorophytes</taxon>
        <taxon>Chlorophyceae</taxon>
        <taxon>CS clade</taxon>
        <taxon>Chlamydomonadales</taxon>
        <taxon>Chlamydomonadaceae</taxon>
        <taxon>Chlamydomonas</taxon>
    </lineage>
</organism>
<evidence type="ECO:0000313" key="2">
    <source>
        <dbReference type="EMBL" id="PNW85995.1"/>
    </source>
</evidence>
<dbReference type="EMBL" id="CM008964">
    <property type="protein sequence ID" value="PNW85995.1"/>
    <property type="molecule type" value="Genomic_DNA"/>
</dbReference>
<dbReference type="RefSeq" id="XP_042926646.1">
    <property type="nucleotide sequence ID" value="XM_043061417.1"/>
</dbReference>
<sequence>MANISSVALNVASLPATVDLRRFLSDTKNRLYVPTVPVAGGAGAQTTYMPTQDGDSVMAANVNCSVSAAFVQMDGFTGAVLQTVNDTVPLNWSYNITPPAYLSVDPVCIVSDDYYNPSSSYTPYFGDALNAGARRGAVMATDAAGTQLVWASIVSVGRRYDYYPMGAARSTLLVRHINLTTGAARTVLSANVSGDWLLGMGFPATAAIAASDQQQWAAAGLVDMVFTPGSAGRQGDSVLLLPRYTPVTAALYGFPLGSVPLLTVGHAAPIGLRVDLATGACIAVPLGLGTPLLGIAFDELTPQQPQPPQQTATTPAGAADSGRLQQQQQQPAAAYLLYADTSPVSVDACDPRGAGGVLHSGALTQPPSSTSLCFPHYVLREQQHAQAQAQQSQQPRRQQSVLQMEFTQKYPTSLFTSPYASSVWSPGGLTEVPILALNRAPSSTATAAAAAAATPPVYLYLADRDRCQVRRLDPLTGASAVVAGYDGSSSSSSGSSSSDGLQRRSFLCSFTAQDGPALGQPMGRPGRITRGAPGTVFVLEDWQQPPGAVPLRIRRISGV</sequence>
<reference evidence="2 3" key="1">
    <citation type="journal article" date="2007" name="Science">
        <title>The Chlamydomonas genome reveals the evolution of key animal and plant functions.</title>
        <authorList>
            <person name="Merchant S.S."/>
            <person name="Prochnik S.E."/>
            <person name="Vallon O."/>
            <person name="Harris E.H."/>
            <person name="Karpowicz S.J."/>
            <person name="Witman G.B."/>
            <person name="Terry A."/>
            <person name="Salamov A."/>
            <person name="Fritz-Laylin L.K."/>
            <person name="Marechal-Drouard L."/>
            <person name="Marshall W.F."/>
            <person name="Qu L.H."/>
            <person name="Nelson D.R."/>
            <person name="Sanderfoot A.A."/>
            <person name="Spalding M.H."/>
            <person name="Kapitonov V.V."/>
            <person name="Ren Q."/>
            <person name="Ferris P."/>
            <person name="Lindquist E."/>
            <person name="Shapiro H."/>
            <person name="Lucas S.M."/>
            <person name="Grimwood J."/>
            <person name="Schmutz J."/>
            <person name="Cardol P."/>
            <person name="Cerutti H."/>
            <person name="Chanfreau G."/>
            <person name="Chen C.L."/>
            <person name="Cognat V."/>
            <person name="Croft M.T."/>
            <person name="Dent R."/>
            <person name="Dutcher S."/>
            <person name="Fernandez E."/>
            <person name="Fukuzawa H."/>
            <person name="Gonzalez-Ballester D."/>
            <person name="Gonzalez-Halphen D."/>
            <person name="Hallmann A."/>
            <person name="Hanikenne M."/>
            <person name="Hippler M."/>
            <person name="Inwood W."/>
            <person name="Jabbari K."/>
            <person name="Kalanon M."/>
            <person name="Kuras R."/>
            <person name="Lefebvre P.A."/>
            <person name="Lemaire S.D."/>
            <person name="Lobanov A.V."/>
            <person name="Lohr M."/>
            <person name="Manuell A."/>
            <person name="Meier I."/>
            <person name="Mets L."/>
            <person name="Mittag M."/>
            <person name="Mittelmeier T."/>
            <person name="Moroney J.V."/>
            <person name="Moseley J."/>
            <person name="Napoli C."/>
            <person name="Nedelcu A.M."/>
            <person name="Niyogi K."/>
            <person name="Novoselov S.V."/>
            <person name="Paulsen I.T."/>
            <person name="Pazour G."/>
            <person name="Purton S."/>
            <person name="Ral J.P."/>
            <person name="Riano-Pachon D.M."/>
            <person name="Riekhof W."/>
            <person name="Rymarquis L."/>
            <person name="Schroda M."/>
            <person name="Stern D."/>
            <person name="Umen J."/>
            <person name="Willows R."/>
            <person name="Wilson N."/>
            <person name="Zimmer S.L."/>
            <person name="Allmer J."/>
            <person name="Balk J."/>
            <person name="Bisova K."/>
            <person name="Chen C.J."/>
            <person name="Elias M."/>
            <person name="Gendler K."/>
            <person name="Hauser C."/>
            <person name="Lamb M.R."/>
            <person name="Ledford H."/>
            <person name="Long J.C."/>
            <person name="Minagawa J."/>
            <person name="Page M.D."/>
            <person name="Pan J."/>
            <person name="Pootakham W."/>
            <person name="Roje S."/>
            <person name="Rose A."/>
            <person name="Stahlberg E."/>
            <person name="Terauchi A.M."/>
            <person name="Yang P."/>
            <person name="Ball S."/>
            <person name="Bowler C."/>
            <person name="Dieckmann C.L."/>
            <person name="Gladyshev V.N."/>
            <person name="Green P."/>
            <person name="Jorgensen R."/>
            <person name="Mayfield S."/>
            <person name="Mueller-Roeber B."/>
            <person name="Rajamani S."/>
            <person name="Sayre R.T."/>
            <person name="Brokstein P."/>
            <person name="Dubchak I."/>
            <person name="Goodstein D."/>
            <person name="Hornick L."/>
            <person name="Huang Y.W."/>
            <person name="Jhaveri J."/>
            <person name="Luo Y."/>
            <person name="Martinez D."/>
            <person name="Ngau W.C."/>
            <person name="Otillar B."/>
            <person name="Poliakov A."/>
            <person name="Porter A."/>
            <person name="Szajkowski L."/>
            <person name="Werner G."/>
            <person name="Zhou K."/>
            <person name="Grigoriev I.V."/>
            <person name="Rokhsar D.S."/>
            <person name="Grossman A.R."/>
        </authorList>
    </citation>
    <scope>NUCLEOTIDE SEQUENCE [LARGE SCALE GENOMIC DNA]</scope>
    <source>
        <strain evidence="3">CC-503</strain>
    </source>
</reference>
<dbReference type="Gramene" id="PNW85995">
    <property type="protein sequence ID" value="PNW85995"/>
    <property type="gene ID" value="CHLRE_03g203233v5"/>
</dbReference>
<gene>
    <name evidence="2" type="ORF">CHLRE_03g203233v5</name>
</gene>
<feature type="region of interest" description="Disordered" evidence="1">
    <location>
        <begin position="300"/>
        <end position="325"/>
    </location>
</feature>
<accession>A0A2K3DZM9</accession>
<dbReference type="AlphaFoldDB" id="A0A2K3DZM9"/>
<dbReference type="GeneID" id="5724989"/>
<evidence type="ECO:0000256" key="1">
    <source>
        <dbReference type="SAM" id="MobiDB-lite"/>
    </source>
</evidence>
<dbReference type="InParanoid" id="A0A2K3DZM9"/>
<dbReference type="KEGG" id="cre:CHLRE_03g203233v5"/>
<dbReference type="Proteomes" id="UP000006906">
    <property type="component" value="Chromosome 3"/>
</dbReference>
<protein>
    <submittedName>
        <fullName evidence="2">Uncharacterized protein</fullName>
    </submittedName>
</protein>
<proteinExistence type="predicted"/>
<evidence type="ECO:0000313" key="3">
    <source>
        <dbReference type="Proteomes" id="UP000006906"/>
    </source>
</evidence>
<dbReference type="OrthoDB" id="546525at2759"/>
<feature type="compositionally biased region" description="Low complexity" evidence="1">
    <location>
        <begin position="309"/>
        <end position="325"/>
    </location>
</feature>
<name>A0A2K3DZM9_CHLRE</name>
<dbReference type="ExpressionAtlas" id="A0A2K3DZM9">
    <property type="expression patterns" value="baseline"/>
</dbReference>
<keyword evidence="3" id="KW-1185">Reference proteome</keyword>